<dbReference type="Pfam" id="PF01321">
    <property type="entry name" value="Creatinase_N"/>
    <property type="match status" value="1"/>
</dbReference>
<dbReference type="GO" id="GO:0070006">
    <property type="term" value="F:metalloaminopeptidase activity"/>
    <property type="evidence" value="ECO:0007669"/>
    <property type="project" value="InterPro"/>
</dbReference>
<organism evidence="8 9">
    <name type="scientific">Eubacterium plexicaudatum ASF492</name>
    <dbReference type="NCBI Taxonomy" id="1235802"/>
    <lineage>
        <taxon>Bacteria</taxon>
        <taxon>Bacillati</taxon>
        <taxon>Bacillota</taxon>
        <taxon>Clostridia</taxon>
        <taxon>Eubacteriales</taxon>
        <taxon>Eubacteriaceae</taxon>
        <taxon>Eubacterium</taxon>
    </lineage>
</organism>
<evidence type="ECO:0000256" key="3">
    <source>
        <dbReference type="ARBA" id="ARBA00022801"/>
    </source>
</evidence>
<name>N1ZVI5_9FIRM</name>
<dbReference type="Pfam" id="PF16188">
    <property type="entry name" value="Peptidase_M24_C"/>
    <property type="match status" value="1"/>
</dbReference>
<sequence>MNKKEIQLRLQKVRQRMQEEKIDAWIVLSNDYHKSEYVGPYFKCREYISGFTGSAGTVVILQKEAGLWTDGRYFLQAEAELDGSEIILYREGEEGVPELEDFLLQKLQSHAVVGVNGKTISVSLYRKLKRKLDKRDIQIYLNRDLVGDIWKERPKMACEPVWELELCYAGVTRMEKLDMLRMKLEKEGADTTIISSLEDIAWTLNVRGNDIACTSVVISFLVIGKKDIVWFVQRDAIAKEIEKKIESDGITVCDYEEIDNYISNEINSRMVYLDPERTNMHIFEKVQKRMLMKKGDIVEGKNITLLAKAVKNPIEIKNMRIAHKKDAAACIKFIYWLKKNIRHMEGRDQWCDNNEIDSKASENVTYNITELSAAEKLEKFRCDMENYLGPSFNTIAGYAHHSAIVHYSATPESDLQLKANGFLLLDSGGHYLEGTTDITRTIVLGPLTEEQKHHYTLVLKGNLNLAAAKFRYGSAGVSLDCLARNPLWKEGLDYNHGTGHGVGYLLSVHEPPNSFRNKTSESGDECTRLEPGMITSDEPGVYLPGKYGIRLENLVVCVESEKNAFGRFLAFDTLTLVPFERDAILVEELDDWERKWLNQYHAKICKEMEQYLDYEEYEWLKQVTAEI</sequence>
<evidence type="ECO:0000313" key="8">
    <source>
        <dbReference type="EMBL" id="EMZ17850.1"/>
    </source>
</evidence>
<dbReference type="InterPro" id="IPR029149">
    <property type="entry name" value="Creatin/AminoP/Spt16_N"/>
</dbReference>
<accession>N1ZVI5</accession>
<dbReference type="InterPro" id="IPR000994">
    <property type="entry name" value="Pept_M24"/>
</dbReference>
<evidence type="ECO:0000256" key="2">
    <source>
        <dbReference type="ARBA" id="ARBA00022723"/>
    </source>
</evidence>
<evidence type="ECO:0008006" key="10">
    <source>
        <dbReference type="Google" id="ProtNLM"/>
    </source>
</evidence>
<gene>
    <name evidence="8" type="ORF">C823_05864</name>
</gene>
<dbReference type="SUPFAM" id="SSF55920">
    <property type="entry name" value="Creatinase/aminopeptidase"/>
    <property type="match status" value="1"/>
</dbReference>
<dbReference type="InterPro" id="IPR050422">
    <property type="entry name" value="X-Pro_aminopeptidase_P"/>
</dbReference>
<feature type="domain" description="Creatinase N-terminal" evidence="6">
    <location>
        <begin position="9"/>
        <end position="134"/>
    </location>
</feature>
<reference evidence="8 9" key="1">
    <citation type="journal article" date="2014" name="Genome Announc.">
        <title>Draft genome sequences of the altered schaedler flora, a defined bacterial community from gnotobiotic mice.</title>
        <authorList>
            <person name="Wannemuehler M.J."/>
            <person name="Overstreet A.M."/>
            <person name="Ward D.V."/>
            <person name="Phillips G.J."/>
        </authorList>
    </citation>
    <scope>NUCLEOTIDE SEQUENCE [LARGE SCALE GENOMIC DNA]</scope>
    <source>
        <strain evidence="8 9">ASF492</strain>
    </source>
</reference>
<proteinExistence type="inferred from homology"/>
<dbReference type="PANTHER" id="PTHR43763">
    <property type="entry name" value="XAA-PRO AMINOPEPTIDASE 1"/>
    <property type="match status" value="1"/>
</dbReference>
<dbReference type="Pfam" id="PF00557">
    <property type="entry name" value="Peptidase_M24"/>
    <property type="match status" value="1"/>
</dbReference>
<dbReference type="InterPro" id="IPR000587">
    <property type="entry name" value="Creatinase_N"/>
</dbReference>
<dbReference type="InterPro" id="IPR033740">
    <property type="entry name" value="Pept_M24B"/>
</dbReference>
<dbReference type="PATRIC" id="fig|1235802.3.peg.6197"/>
<evidence type="ECO:0000259" key="5">
    <source>
        <dbReference type="Pfam" id="PF00557"/>
    </source>
</evidence>
<evidence type="ECO:0000256" key="4">
    <source>
        <dbReference type="ARBA" id="ARBA00023211"/>
    </source>
</evidence>
<dbReference type="InterPro" id="IPR036005">
    <property type="entry name" value="Creatinase/aminopeptidase-like"/>
</dbReference>
<dbReference type="eggNOG" id="COG0006">
    <property type="taxonomic scope" value="Bacteria"/>
</dbReference>
<dbReference type="Proteomes" id="UP000012589">
    <property type="component" value="Unassembled WGS sequence"/>
</dbReference>
<keyword evidence="3" id="KW-0378">Hydrolase</keyword>
<keyword evidence="4" id="KW-0464">Manganese</keyword>
<feature type="domain" description="Peptidase M24" evidence="5">
    <location>
        <begin position="318"/>
        <end position="558"/>
    </location>
</feature>
<dbReference type="Gene3D" id="3.90.230.10">
    <property type="entry name" value="Creatinase/methionine aminopeptidase superfamily"/>
    <property type="match status" value="1"/>
</dbReference>
<dbReference type="PANTHER" id="PTHR43763:SF6">
    <property type="entry name" value="XAA-PRO AMINOPEPTIDASE 1"/>
    <property type="match status" value="1"/>
</dbReference>
<dbReference type="GO" id="GO:0046872">
    <property type="term" value="F:metal ion binding"/>
    <property type="evidence" value="ECO:0007669"/>
    <property type="project" value="UniProtKB-KW"/>
</dbReference>
<evidence type="ECO:0000259" key="7">
    <source>
        <dbReference type="Pfam" id="PF16188"/>
    </source>
</evidence>
<comment type="similarity">
    <text evidence="1">Belongs to the peptidase M24B family.</text>
</comment>
<protein>
    <recommendedName>
        <fullName evidence="10">Xaa-Pro aminopeptidase</fullName>
    </recommendedName>
</protein>
<dbReference type="FunFam" id="3.40.350.10:FF:000003">
    <property type="entry name" value="Xaa-pro aminopeptidase P"/>
    <property type="match status" value="1"/>
</dbReference>
<keyword evidence="9" id="KW-1185">Reference proteome</keyword>
<dbReference type="EMBL" id="AQFT01000192">
    <property type="protein sequence ID" value="EMZ17850.1"/>
    <property type="molecule type" value="Genomic_DNA"/>
</dbReference>
<keyword evidence="2" id="KW-0479">Metal-binding</keyword>
<dbReference type="Gene3D" id="3.40.350.10">
    <property type="entry name" value="Creatinase/prolidase N-terminal domain"/>
    <property type="match status" value="2"/>
</dbReference>
<evidence type="ECO:0000256" key="1">
    <source>
        <dbReference type="ARBA" id="ARBA00008766"/>
    </source>
</evidence>
<feature type="domain" description="Peptidase M24 C-terminal" evidence="7">
    <location>
        <begin position="568"/>
        <end position="627"/>
    </location>
</feature>
<evidence type="ECO:0000259" key="6">
    <source>
        <dbReference type="Pfam" id="PF01321"/>
    </source>
</evidence>
<evidence type="ECO:0000313" key="9">
    <source>
        <dbReference type="Proteomes" id="UP000012589"/>
    </source>
</evidence>
<comment type="caution">
    <text evidence="8">The sequence shown here is derived from an EMBL/GenBank/DDBJ whole genome shotgun (WGS) entry which is preliminary data.</text>
</comment>
<dbReference type="AlphaFoldDB" id="N1ZVI5"/>
<dbReference type="FunFam" id="3.90.230.10:FF:000007">
    <property type="entry name" value="Xaa-Pro aminopeptidase P"/>
    <property type="match status" value="1"/>
</dbReference>
<dbReference type="STRING" id="1235802.C823_05864"/>
<dbReference type="SUPFAM" id="SSF53092">
    <property type="entry name" value="Creatinase/prolidase N-terminal domain"/>
    <property type="match status" value="1"/>
</dbReference>
<dbReference type="InterPro" id="IPR032416">
    <property type="entry name" value="Peptidase_M24_C"/>
</dbReference>
<dbReference type="Pfam" id="PF16189">
    <property type="entry name" value="Creatinase_N_2"/>
    <property type="match status" value="1"/>
</dbReference>
<dbReference type="HOGENOM" id="CLU_011781_2_4_9"/>
<dbReference type="GO" id="GO:0005737">
    <property type="term" value="C:cytoplasm"/>
    <property type="evidence" value="ECO:0007669"/>
    <property type="project" value="UniProtKB-ARBA"/>
</dbReference>
<dbReference type="CDD" id="cd01085">
    <property type="entry name" value="APP"/>
    <property type="match status" value="1"/>
</dbReference>